<dbReference type="Gene3D" id="3.40.50.300">
    <property type="entry name" value="P-loop containing nucleotide triphosphate hydrolases"/>
    <property type="match status" value="1"/>
</dbReference>
<keyword evidence="2" id="KW-0067">ATP-binding</keyword>
<dbReference type="GO" id="GO:0005737">
    <property type="term" value="C:cytoplasm"/>
    <property type="evidence" value="ECO:0007669"/>
    <property type="project" value="TreeGrafter"/>
</dbReference>
<gene>
    <name evidence="4" type="ORF">PENTCL1PPCAC_10842</name>
</gene>
<dbReference type="InterPro" id="IPR059032">
    <property type="entry name" value="WHD_DDX60"/>
</dbReference>
<sequence length="338" mass="38589">FSINMPCKTVIFGVDTFNFNPLLFRQMSGRAGRRGFDRSGTVIFMGIPTGKIRRLLTASLSNLQGNPPFTTSFLLRLLAYAHHDVVEKGNPINTIDMRAESALTLLTQSFSLFTRTQANDGSLQKQLRLFVAFSVQLLRHLQLIDRKGRARGLWQLAGNVKESPGNLILVHLLQRGVFHDYCKKYKKEDALKRKMLILLAHLFNRIRLPPSFRPDDKDSYPSGNNAIVFLEDVPDDVKKHMDDYNETVLLLFRQFTKGAAPNGRLVDDRFSISGVKDDQISLFPQYLVSPLYEGHSADISFLRTLNLDEVDHRGRKVYYGAFAYDFWVHKSRSMICNV</sequence>
<keyword evidence="2" id="KW-0347">Helicase</keyword>
<protein>
    <recommendedName>
        <fullName evidence="3">DDX60-like winged helix domain-containing protein</fullName>
    </recommendedName>
</protein>
<dbReference type="GO" id="GO:0004386">
    <property type="term" value="F:helicase activity"/>
    <property type="evidence" value="ECO:0007669"/>
    <property type="project" value="UniProtKB-KW"/>
</dbReference>
<accession>A0AAV5T291</accession>
<keyword evidence="1" id="KW-0378">Hydrolase</keyword>
<name>A0AAV5T291_9BILA</name>
<dbReference type="InterPro" id="IPR052431">
    <property type="entry name" value="SKI2_subfamily_helicases"/>
</dbReference>
<dbReference type="SUPFAM" id="SSF52540">
    <property type="entry name" value="P-loop containing nucleoside triphosphate hydrolases"/>
    <property type="match status" value="1"/>
</dbReference>
<keyword evidence="5" id="KW-1185">Reference proteome</keyword>
<proteinExistence type="predicted"/>
<evidence type="ECO:0000256" key="2">
    <source>
        <dbReference type="ARBA" id="ARBA00022806"/>
    </source>
</evidence>
<dbReference type="GO" id="GO:0016787">
    <property type="term" value="F:hydrolase activity"/>
    <property type="evidence" value="ECO:0007669"/>
    <property type="project" value="UniProtKB-KW"/>
</dbReference>
<feature type="domain" description="DDX60-like winged helix" evidence="3">
    <location>
        <begin position="63"/>
        <end position="157"/>
    </location>
</feature>
<dbReference type="PANTHER" id="PTHR44533">
    <property type="entry name" value="DEAD/H RNA HELICASE, PUTATIVE-RELATED"/>
    <property type="match status" value="1"/>
</dbReference>
<evidence type="ECO:0000313" key="5">
    <source>
        <dbReference type="Proteomes" id="UP001432027"/>
    </source>
</evidence>
<evidence type="ECO:0000259" key="3">
    <source>
        <dbReference type="Pfam" id="PF26076"/>
    </source>
</evidence>
<feature type="non-terminal residue" evidence="4">
    <location>
        <position position="1"/>
    </location>
</feature>
<dbReference type="PANTHER" id="PTHR44533:SF4">
    <property type="entry name" value="DEAD_H RNA HELICASE, PUTATIVE-RELATED"/>
    <property type="match status" value="1"/>
</dbReference>
<evidence type="ECO:0000313" key="4">
    <source>
        <dbReference type="EMBL" id="GMS88667.1"/>
    </source>
</evidence>
<evidence type="ECO:0000256" key="1">
    <source>
        <dbReference type="ARBA" id="ARBA00022801"/>
    </source>
</evidence>
<dbReference type="Pfam" id="PF26076">
    <property type="entry name" value="WHD_DDX60"/>
    <property type="match status" value="1"/>
</dbReference>
<dbReference type="InterPro" id="IPR027417">
    <property type="entry name" value="P-loop_NTPase"/>
</dbReference>
<reference evidence="4" key="1">
    <citation type="submission" date="2023-10" db="EMBL/GenBank/DDBJ databases">
        <title>Genome assembly of Pristionchus species.</title>
        <authorList>
            <person name="Yoshida K."/>
            <person name="Sommer R.J."/>
        </authorList>
    </citation>
    <scope>NUCLEOTIDE SEQUENCE</scope>
    <source>
        <strain evidence="4">RS0144</strain>
    </source>
</reference>
<dbReference type="EMBL" id="BTSX01000003">
    <property type="protein sequence ID" value="GMS88667.1"/>
    <property type="molecule type" value="Genomic_DNA"/>
</dbReference>
<dbReference type="Proteomes" id="UP001432027">
    <property type="component" value="Unassembled WGS sequence"/>
</dbReference>
<comment type="caution">
    <text evidence="4">The sequence shown here is derived from an EMBL/GenBank/DDBJ whole genome shotgun (WGS) entry which is preliminary data.</text>
</comment>
<organism evidence="4 5">
    <name type="scientific">Pristionchus entomophagus</name>
    <dbReference type="NCBI Taxonomy" id="358040"/>
    <lineage>
        <taxon>Eukaryota</taxon>
        <taxon>Metazoa</taxon>
        <taxon>Ecdysozoa</taxon>
        <taxon>Nematoda</taxon>
        <taxon>Chromadorea</taxon>
        <taxon>Rhabditida</taxon>
        <taxon>Rhabditina</taxon>
        <taxon>Diplogasteromorpha</taxon>
        <taxon>Diplogasteroidea</taxon>
        <taxon>Neodiplogasteridae</taxon>
        <taxon>Pristionchus</taxon>
    </lineage>
</organism>
<dbReference type="AlphaFoldDB" id="A0AAV5T291"/>
<keyword evidence="2" id="KW-0547">Nucleotide-binding</keyword>